<sequence length="826" mass="90557">MGGKLMVARNNKELWRQQSLAASVAAAAEAAARRVGLPPTMQEVPDHMLAAAVHMLSHKSGIEPLDKAVARGFLLVNTGAYEAAISMFDVLLGDFPNLIAGQLAKGSAYAMSGRFPEAVVSFTAALSVDPEAHDAWKRRAQVQAARGDEFLSHALNDITQAEVLAKGGDPDIYHQRGMIYHRLKDFRSGAKDFRRCLAANELEPVTWNSLGLCLAQLGDVEDAVAAYKRAVELKAEFKEAWLNLAQLHKDAGNGGEALKLFAMPLNLDSSYTQALHLRGQCHYGMGDMARALKDFTRAVELDATLSTCAHLAALCLQSLGEFREAVTRLDALLQREPSHACWYSRECILYYWQRLDRPLVAFNPDDELDPYLKEAQCRRYDPRTHPPLANYVRQGPPTAPLSDLGTPGGSPSSGMVQLVHCADVLGRWVQLDCPGFLANVRQHRQFGLAVISIAQRLRQHWLGLKYSGGAGFPVPNSSASRKGEPLVGPHPAHPGSCHLMEWRDLMDMSVRWRQISEPNDPVWWIDRLAPEAFEEGFGLQTPLVNGQLKVIRYYPYFPRAFRLMKELMASTLQGGEAGDLGRAAGAVLRGAESLAELYSAWGQGDFWVVSPCQSLVEPVRSMEGTRLTVQARPPGGFEFSIRTPGTPHRWREYDEELQALWEKLCAVVVDALPEHPPPNTESLAPGPFVDALLAGGAGAGMGQAQEADTVLRQVADAALKFFFYWVNFGPLSRGSAACGYAAVLGIFTALNIDVTRGVPKGLQMDWEAILRRYPGEFVDSTLHWMHPALHVTQDRDLLGGVPLVDDEIPDLGTALRAMNVPAAVPS</sequence>
<dbReference type="InterPro" id="IPR019734">
    <property type="entry name" value="TPR_rpt"/>
</dbReference>
<accession>A0A7S2SK19</accession>
<feature type="repeat" description="TPR" evidence="1">
    <location>
        <begin position="204"/>
        <end position="237"/>
    </location>
</feature>
<dbReference type="SMART" id="SM00028">
    <property type="entry name" value="TPR"/>
    <property type="match status" value="6"/>
</dbReference>
<evidence type="ECO:0000256" key="1">
    <source>
        <dbReference type="PROSITE-ProRule" id="PRU00339"/>
    </source>
</evidence>
<dbReference type="Pfam" id="PF13414">
    <property type="entry name" value="TPR_11"/>
    <property type="match status" value="1"/>
</dbReference>
<dbReference type="PANTHER" id="PTHR44749:SF1">
    <property type="entry name" value="TETRATRICOPEPTIDE-LIKE HELICAL DOMAIN-CONTAINING PROTEIN"/>
    <property type="match status" value="1"/>
</dbReference>
<evidence type="ECO:0008006" key="4">
    <source>
        <dbReference type="Google" id="ProtNLM"/>
    </source>
</evidence>
<dbReference type="InterPro" id="IPR011990">
    <property type="entry name" value="TPR-like_helical_dom_sf"/>
</dbReference>
<dbReference type="PANTHER" id="PTHR44749">
    <property type="entry name" value="SUPPRESSOR OF RPS4-RLD 1"/>
    <property type="match status" value="1"/>
</dbReference>
<dbReference type="Pfam" id="PF12895">
    <property type="entry name" value="ANAPC3"/>
    <property type="match status" value="1"/>
</dbReference>
<gene>
    <name evidence="3" type="ORF">RMAR1173_LOCUS15031</name>
</gene>
<evidence type="ECO:0000313" key="3">
    <source>
        <dbReference type="EMBL" id="CAD9700590.1"/>
    </source>
</evidence>
<keyword evidence="1" id="KW-0802">TPR repeat</keyword>
<dbReference type="PROSITE" id="PS50005">
    <property type="entry name" value="TPR"/>
    <property type="match status" value="3"/>
</dbReference>
<dbReference type="Pfam" id="PF13432">
    <property type="entry name" value="TPR_16"/>
    <property type="match status" value="1"/>
</dbReference>
<proteinExistence type="predicted"/>
<organism evidence="3">
    <name type="scientific">Rhizochromulina marina</name>
    <dbReference type="NCBI Taxonomy" id="1034831"/>
    <lineage>
        <taxon>Eukaryota</taxon>
        <taxon>Sar</taxon>
        <taxon>Stramenopiles</taxon>
        <taxon>Ochrophyta</taxon>
        <taxon>Dictyochophyceae</taxon>
        <taxon>Rhizochromulinales</taxon>
        <taxon>Rhizochromulina</taxon>
    </lineage>
</organism>
<evidence type="ECO:0000256" key="2">
    <source>
        <dbReference type="SAM" id="MobiDB-lite"/>
    </source>
</evidence>
<dbReference type="SUPFAM" id="SSF48452">
    <property type="entry name" value="TPR-like"/>
    <property type="match status" value="1"/>
</dbReference>
<dbReference type="Gene3D" id="1.25.40.10">
    <property type="entry name" value="Tetratricopeptide repeat domain"/>
    <property type="match status" value="1"/>
</dbReference>
<dbReference type="AlphaFoldDB" id="A0A7S2SK19"/>
<dbReference type="Pfam" id="PF13181">
    <property type="entry name" value="TPR_8"/>
    <property type="match status" value="1"/>
</dbReference>
<reference evidence="3" key="1">
    <citation type="submission" date="2021-01" db="EMBL/GenBank/DDBJ databases">
        <authorList>
            <person name="Corre E."/>
            <person name="Pelletier E."/>
            <person name="Niang G."/>
            <person name="Scheremetjew M."/>
            <person name="Finn R."/>
            <person name="Kale V."/>
            <person name="Holt S."/>
            <person name="Cochrane G."/>
            <person name="Meng A."/>
            <person name="Brown T."/>
            <person name="Cohen L."/>
        </authorList>
    </citation>
    <scope>NUCLEOTIDE SEQUENCE</scope>
    <source>
        <strain evidence="3">CCMP1243</strain>
    </source>
</reference>
<dbReference type="EMBL" id="HBHJ01022820">
    <property type="protein sequence ID" value="CAD9700590.1"/>
    <property type="molecule type" value="Transcribed_RNA"/>
</dbReference>
<protein>
    <recommendedName>
        <fullName evidence="4">Protein O-GlcNAc transferase</fullName>
    </recommendedName>
</protein>
<dbReference type="GO" id="GO:0045892">
    <property type="term" value="P:negative regulation of DNA-templated transcription"/>
    <property type="evidence" value="ECO:0007669"/>
    <property type="project" value="InterPro"/>
</dbReference>
<name>A0A7S2SK19_9STRA</name>
<feature type="region of interest" description="Disordered" evidence="2">
    <location>
        <begin position="388"/>
        <end position="410"/>
    </location>
</feature>
<feature type="repeat" description="TPR" evidence="1">
    <location>
        <begin position="99"/>
        <end position="132"/>
    </location>
</feature>
<feature type="repeat" description="TPR" evidence="1">
    <location>
        <begin position="272"/>
        <end position="305"/>
    </location>
</feature>
<dbReference type="InterPro" id="IPR044650">
    <property type="entry name" value="SRFR1-like"/>
</dbReference>